<dbReference type="SUPFAM" id="SSF48208">
    <property type="entry name" value="Six-hairpin glycosidases"/>
    <property type="match status" value="1"/>
</dbReference>
<dbReference type="InterPro" id="IPR012341">
    <property type="entry name" value="6hp_glycosidase-like_sf"/>
</dbReference>
<dbReference type="Pfam" id="PF04685">
    <property type="entry name" value="DUF608"/>
    <property type="match status" value="1"/>
</dbReference>
<protein>
    <submittedName>
        <fullName evidence="3">Bile acid beta-glucosidase</fullName>
    </submittedName>
</protein>
<feature type="domain" description="Glycosyl-hydrolase family 116 catalytic region" evidence="1">
    <location>
        <begin position="419"/>
        <end position="797"/>
    </location>
</feature>
<dbReference type="InterPro" id="IPR008928">
    <property type="entry name" value="6-hairpin_glycosidase_sf"/>
</dbReference>
<dbReference type="InterPro" id="IPR014551">
    <property type="entry name" value="B_Glucosidase_GBA2-typ"/>
</dbReference>
<dbReference type="EMBL" id="JAIHOM010000123">
    <property type="protein sequence ID" value="MCW6038296.1"/>
    <property type="molecule type" value="Genomic_DNA"/>
</dbReference>
<evidence type="ECO:0000313" key="3">
    <source>
        <dbReference type="EMBL" id="MCW6038296.1"/>
    </source>
</evidence>
<evidence type="ECO:0000259" key="2">
    <source>
        <dbReference type="Pfam" id="PF12215"/>
    </source>
</evidence>
<name>A0ABT3L9V6_9CYAN</name>
<comment type="caution">
    <text evidence="3">The sequence shown here is derived from an EMBL/GenBank/DDBJ whole genome shotgun (WGS) entry which is preliminary data.</text>
</comment>
<reference evidence="3 4" key="1">
    <citation type="submission" date="2021-08" db="EMBL/GenBank/DDBJ databases">
        <title>Draft genome sequence of Spirulina subsalsa with high tolerance to salinity and hype-accumulation of phycocyanin.</title>
        <authorList>
            <person name="Pei H."/>
            <person name="Jiang L."/>
        </authorList>
    </citation>
    <scope>NUCLEOTIDE SEQUENCE [LARGE SCALE GENOMIC DNA]</scope>
    <source>
        <strain evidence="3 4">FACHB-351</strain>
    </source>
</reference>
<dbReference type="InterPro" id="IPR024462">
    <property type="entry name" value="GH116_N"/>
</dbReference>
<dbReference type="PANTHER" id="PTHR12654:SF0">
    <property type="entry name" value="NON-LYSOSOMAL GLUCOSYLCERAMIDASE"/>
    <property type="match status" value="1"/>
</dbReference>
<dbReference type="PANTHER" id="PTHR12654">
    <property type="entry name" value="BILE ACID BETA-GLUCOSIDASE-RELATED"/>
    <property type="match status" value="1"/>
</dbReference>
<dbReference type="InterPro" id="IPR052566">
    <property type="entry name" value="Non-lysos_glucosylceramidase"/>
</dbReference>
<sequence length="805" mass="91297">MMNFKIPLPEIPSCAWQRAIGLGWENPYTVRYASNLDDGPWHGMPLGGLGAGCIGRSHRGDFNLWHIDGGEHIFRSLPACQFSIFEQPEGEEAQVYALSTEAPEDGSLSRWTWYPPEKGSYHALYPRSWFKYEGVFKSEIICEQFSPIWPNCYQESSYPVGIFEWTVHNPTDKPITLSILWTWQNTVGWFANAVKKPTVTVRDDGSPVYDYQPKWGDSMGNYNQWITDNYRVGCLFNRVRPHEELQEGEGQMAIASIINPALEAFYHTRWNPSGDGSEIWDHFAMDGSLPDKQDETPASPGEQIAGAFAIRFTIRPGKTRKIPFILSWDFPVTEFAEGVNYYRRHTDFFARTGNNAWTVVRTALKHGDVWREKIQNWQQPIIQRTDLPDWFKMALFNELYLLVDGGTLWTAATENDPVGQFGVLECIDYRWYESLDVRLYGSFATLMLFPRLDKAVLEAFARAIPTGDDTPRVIGYNNAPAIRKAAGATPHDLGAPNEHPWEKTNYTSYQDCNQWKDLPADFVLQVYRDYRLTGETDIAFLWECWAAIPVTLHYLKGFDLDGDGIPENSGAPDQTFDDWQLRGVSAYCGGLWIAALEAAIAIAAILRQNPPQNPDLEPPNYPTCLEEEIRTYQTWLDQSRPIYLEKLWNGEYFRLDSESGSDVVMADQMCGQFYAQLLGLPDVVAPEYAESALKKVYDACFLKFHNGQFGAANGLRPDGSPLNPNDTHPLEVWTGINFGLAAYLIHSGMKAEGMKLTEQVVKQVYENGLQFRTPEAITAVGTFRASHYLRALAIWGIYGVLTDFC</sequence>
<organism evidence="3 4">
    <name type="scientific">Spirulina subsalsa FACHB-351</name>
    <dbReference type="NCBI Taxonomy" id="234711"/>
    <lineage>
        <taxon>Bacteria</taxon>
        <taxon>Bacillati</taxon>
        <taxon>Cyanobacteriota</taxon>
        <taxon>Cyanophyceae</taxon>
        <taxon>Spirulinales</taxon>
        <taxon>Spirulinaceae</taxon>
        <taxon>Spirulina</taxon>
    </lineage>
</organism>
<dbReference type="PIRSF" id="PIRSF028944">
    <property type="entry name" value="Beta_gluc_GBA2"/>
    <property type="match status" value="1"/>
</dbReference>
<dbReference type="Proteomes" id="UP001526426">
    <property type="component" value="Unassembled WGS sequence"/>
</dbReference>
<keyword evidence="4" id="KW-1185">Reference proteome</keyword>
<dbReference type="InterPro" id="IPR006775">
    <property type="entry name" value="GH116_catalytic"/>
</dbReference>
<accession>A0ABT3L9V6</accession>
<feature type="domain" description="Glycosyl-hydrolase family 116 N-terminal" evidence="2">
    <location>
        <begin position="43"/>
        <end position="370"/>
    </location>
</feature>
<gene>
    <name evidence="3" type="ORF">K4A83_18740</name>
</gene>
<evidence type="ECO:0000313" key="4">
    <source>
        <dbReference type="Proteomes" id="UP001526426"/>
    </source>
</evidence>
<dbReference type="Pfam" id="PF12215">
    <property type="entry name" value="Glyco_hydr_116N"/>
    <property type="match status" value="1"/>
</dbReference>
<evidence type="ECO:0000259" key="1">
    <source>
        <dbReference type="Pfam" id="PF04685"/>
    </source>
</evidence>
<dbReference type="Gene3D" id="1.50.10.10">
    <property type="match status" value="1"/>
</dbReference>
<proteinExistence type="predicted"/>